<reference evidence="2" key="1">
    <citation type="submission" date="2020-02" db="EMBL/GenBank/DDBJ databases">
        <title>Investigating the Use of Bacteriophages as New Decolonization Strategy for Intestinal Carriage of CTX-M-15-producing ST131 Escherichia coli: an In Vitro Continuous Culture System Model.</title>
        <authorList>
            <person name="Bernasconi O.J."/>
            <person name="Campos-Madueno E.I."/>
            <person name="Dona V."/>
            <person name="Perreten V."/>
            <person name="Carattoli A."/>
            <person name="Endimiani A."/>
        </authorList>
    </citation>
    <scope>NUCLEOTIDE SEQUENCE</scope>
    <source>
        <strain evidence="2">4901.28</strain>
    </source>
</reference>
<accession>A0A6D1A6S6</accession>
<evidence type="ECO:0000313" key="2">
    <source>
        <dbReference type="EMBL" id="NEU02999.1"/>
    </source>
</evidence>
<gene>
    <name evidence="2" type="ORF">G3563_28990</name>
</gene>
<comment type="caution">
    <text evidence="2">The sequence shown here is derived from an EMBL/GenBank/DDBJ whole genome shotgun (WGS) entry which is preliminary data.</text>
</comment>
<protein>
    <submittedName>
        <fullName evidence="2">Uncharacterized protein</fullName>
    </submittedName>
</protein>
<evidence type="ECO:0000256" key="1">
    <source>
        <dbReference type="SAM" id="Coils"/>
    </source>
</evidence>
<sequence length="44" mass="5118">KHILEELKNKNNDELKKLLDANSNKDIKRELKSAKESLVDLNDL</sequence>
<proteinExistence type="predicted"/>
<name>A0A6D1A6S6_ECOLX</name>
<feature type="coiled-coil region" evidence="1">
    <location>
        <begin position="4"/>
        <end position="44"/>
    </location>
</feature>
<keyword evidence="1" id="KW-0175">Coiled coil</keyword>
<dbReference type="EMBL" id="JAAHTE010000676">
    <property type="protein sequence ID" value="NEU02999.1"/>
    <property type="molecule type" value="Genomic_DNA"/>
</dbReference>
<dbReference type="AlphaFoldDB" id="A0A6D1A6S6"/>
<organism evidence="2">
    <name type="scientific">Escherichia coli</name>
    <dbReference type="NCBI Taxonomy" id="562"/>
    <lineage>
        <taxon>Bacteria</taxon>
        <taxon>Pseudomonadati</taxon>
        <taxon>Pseudomonadota</taxon>
        <taxon>Gammaproteobacteria</taxon>
        <taxon>Enterobacterales</taxon>
        <taxon>Enterobacteriaceae</taxon>
        <taxon>Escherichia</taxon>
    </lineage>
</organism>
<feature type="non-terminal residue" evidence="2">
    <location>
        <position position="1"/>
    </location>
</feature>